<dbReference type="EMBL" id="JOJR01000037">
    <property type="protein sequence ID" value="RCN49217.1"/>
    <property type="molecule type" value="Genomic_DNA"/>
</dbReference>
<gene>
    <name evidence="1" type="ORF">ANCCAN_04790</name>
</gene>
<name>A0A368H1V3_ANCCA</name>
<proteinExistence type="predicted"/>
<reference evidence="1 2" key="1">
    <citation type="submission" date="2014-10" db="EMBL/GenBank/DDBJ databases">
        <title>Draft genome of the hookworm Ancylostoma caninum.</title>
        <authorList>
            <person name="Mitreva M."/>
        </authorList>
    </citation>
    <scope>NUCLEOTIDE SEQUENCE [LARGE SCALE GENOMIC DNA]</scope>
    <source>
        <strain evidence="1 2">Baltimore</strain>
    </source>
</reference>
<dbReference type="AlphaFoldDB" id="A0A368H1V3"/>
<accession>A0A368H1V3</accession>
<sequence length="71" mass="8289">MGTFEYITCNRFPKAQIFPFCVYIVEPSTKTQASKMHYGCMYAEDLPQKCVDHKDYYFPSVAVTIHGEKWP</sequence>
<protein>
    <submittedName>
        <fullName evidence="1">Uncharacterized protein</fullName>
    </submittedName>
</protein>
<keyword evidence="2" id="KW-1185">Reference proteome</keyword>
<evidence type="ECO:0000313" key="1">
    <source>
        <dbReference type="EMBL" id="RCN49217.1"/>
    </source>
</evidence>
<organism evidence="1 2">
    <name type="scientific">Ancylostoma caninum</name>
    <name type="common">Dog hookworm</name>
    <dbReference type="NCBI Taxonomy" id="29170"/>
    <lineage>
        <taxon>Eukaryota</taxon>
        <taxon>Metazoa</taxon>
        <taxon>Ecdysozoa</taxon>
        <taxon>Nematoda</taxon>
        <taxon>Chromadorea</taxon>
        <taxon>Rhabditida</taxon>
        <taxon>Rhabditina</taxon>
        <taxon>Rhabditomorpha</taxon>
        <taxon>Strongyloidea</taxon>
        <taxon>Ancylostomatidae</taxon>
        <taxon>Ancylostomatinae</taxon>
        <taxon>Ancylostoma</taxon>
    </lineage>
</organism>
<dbReference type="Proteomes" id="UP000252519">
    <property type="component" value="Unassembled WGS sequence"/>
</dbReference>
<evidence type="ECO:0000313" key="2">
    <source>
        <dbReference type="Proteomes" id="UP000252519"/>
    </source>
</evidence>
<comment type="caution">
    <text evidence="1">The sequence shown here is derived from an EMBL/GenBank/DDBJ whole genome shotgun (WGS) entry which is preliminary data.</text>
</comment>